<sequence>MDFFSRISNLSTLYEVNLDLIKRKKPSQIEVNFSIDGHFELAHSSTLNSDLEKEFNVYNRENRLESSFLIPIE</sequence>
<evidence type="ECO:0000313" key="2">
    <source>
        <dbReference type="Proteomes" id="UP000256520"/>
    </source>
</evidence>
<accession>A0A3D8Q088</accession>
<keyword evidence="2" id="KW-1185">Reference proteome</keyword>
<reference evidence="2" key="1">
    <citation type="submission" date="2017-11" db="EMBL/GenBank/DDBJ databases">
        <authorList>
            <person name="Zhu W."/>
        </authorList>
    </citation>
    <scope>NUCLEOTIDE SEQUENCE [LARGE SCALE GENOMIC DNA]</scope>
    <source>
        <strain evidence="2">CAU 1051</strain>
    </source>
</reference>
<dbReference type="Proteomes" id="UP000256520">
    <property type="component" value="Unassembled WGS sequence"/>
</dbReference>
<dbReference type="AlphaFoldDB" id="A0A3D8Q088"/>
<proteinExistence type="predicted"/>
<comment type="caution">
    <text evidence="1">The sequence shown here is derived from an EMBL/GenBank/DDBJ whole genome shotgun (WGS) entry which is preliminary data.</text>
</comment>
<organism evidence="1 2">
    <name type="scientific">Oceanobacillus chungangensis</name>
    <dbReference type="NCBI Taxonomy" id="1229152"/>
    <lineage>
        <taxon>Bacteria</taxon>
        <taxon>Bacillati</taxon>
        <taxon>Bacillota</taxon>
        <taxon>Bacilli</taxon>
        <taxon>Bacillales</taxon>
        <taxon>Bacillaceae</taxon>
        <taxon>Oceanobacillus</taxon>
    </lineage>
</organism>
<gene>
    <name evidence="1" type="ORF">CWR45_02020</name>
</gene>
<protein>
    <submittedName>
        <fullName evidence="1">Uncharacterized protein</fullName>
    </submittedName>
</protein>
<evidence type="ECO:0000313" key="1">
    <source>
        <dbReference type="EMBL" id="RDW21674.1"/>
    </source>
</evidence>
<name>A0A3D8Q088_9BACI</name>
<dbReference type="EMBL" id="PIOD01000002">
    <property type="protein sequence ID" value="RDW21674.1"/>
    <property type="molecule type" value="Genomic_DNA"/>
</dbReference>